<dbReference type="HOGENOM" id="CLU_010194_42_0_1"/>
<dbReference type="PRINTS" id="PR00081">
    <property type="entry name" value="GDHRDH"/>
</dbReference>
<proteinExistence type="predicted"/>
<name>G4T7A7_SERID</name>
<dbReference type="InterPro" id="IPR036291">
    <property type="entry name" value="NAD(P)-bd_dom_sf"/>
</dbReference>
<dbReference type="STRING" id="1109443.G4T7A7"/>
<dbReference type="InterPro" id="IPR057326">
    <property type="entry name" value="KR_dom"/>
</dbReference>
<evidence type="ECO:0000259" key="3">
    <source>
        <dbReference type="SMART" id="SM00822"/>
    </source>
</evidence>
<dbReference type="Gene3D" id="3.40.50.720">
    <property type="entry name" value="NAD(P)-binding Rossmann-like Domain"/>
    <property type="match status" value="1"/>
</dbReference>
<reference evidence="4 5" key="1">
    <citation type="journal article" date="2011" name="PLoS Pathog.">
        <title>Endophytic Life Strategies Decoded by Genome and Transcriptome Analyses of the Mutualistic Root Symbiont Piriformospora indica.</title>
        <authorList>
            <person name="Zuccaro A."/>
            <person name="Lahrmann U."/>
            <person name="Guldener U."/>
            <person name="Langen G."/>
            <person name="Pfiffi S."/>
            <person name="Biedenkopf D."/>
            <person name="Wong P."/>
            <person name="Samans B."/>
            <person name="Grimm C."/>
            <person name="Basiewicz M."/>
            <person name="Murat C."/>
            <person name="Martin F."/>
            <person name="Kogel K.H."/>
        </authorList>
    </citation>
    <scope>NUCLEOTIDE SEQUENCE [LARGE SCALE GENOMIC DNA]</scope>
    <source>
        <strain evidence="4 5">DSM 11827</strain>
    </source>
</reference>
<dbReference type="PANTHER" id="PTHR43658:SF8">
    <property type="entry name" value="17-BETA-HYDROXYSTEROID DEHYDROGENASE 14-RELATED"/>
    <property type="match status" value="1"/>
</dbReference>
<dbReference type="PANTHER" id="PTHR43658">
    <property type="entry name" value="SHORT-CHAIN DEHYDROGENASE/REDUCTASE"/>
    <property type="match status" value="1"/>
</dbReference>
<sequence>MKIENRTFIVSGGSSGLGLATCAELAKCGAYVATLDIQDLPDAYQRGGGDHIRYFKADLTRDSEIAEAVSQAVKWSKETGAKLGGVINCGGVATAAKMVTSDGTPHSLDLFEFALNINVVGTFNLTRRVLEHLVHIEPEGKDGERGIVIMVASAAAFEGQQGQVAYAASKGAVRAMTLPMARDLGRFGIRVNTIAPSLFISPMTERMSEKVHKSLERELVFPRRFGEPEEFAHTCKMVIESTYLNGETIRLSGGARMPGRL</sequence>
<dbReference type="GO" id="GO:0016491">
    <property type="term" value="F:oxidoreductase activity"/>
    <property type="evidence" value="ECO:0007669"/>
    <property type="project" value="UniProtKB-KW"/>
</dbReference>
<dbReference type="Proteomes" id="UP000007148">
    <property type="component" value="Unassembled WGS sequence"/>
</dbReference>
<feature type="domain" description="Ketoreductase" evidence="3">
    <location>
        <begin position="6"/>
        <end position="197"/>
    </location>
</feature>
<dbReference type="SMART" id="SM00822">
    <property type="entry name" value="PKS_KR"/>
    <property type="match status" value="1"/>
</dbReference>
<dbReference type="Pfam" id="PF00106">
    <property type="entry name" value="adh_short"/>
    <property type="match status" value="1"/>
</dbReference>
<keyword evidence="2" id="KW-0560">Oxidoreductase</keyword>
<dbReference type="InParanoid" id="G4T7A7"/>
<dbReference type="EMBL" id="CAFZ01000010">
    <property type="protein sequence ID" value="CCA67146.1"/>
    <property type="molecule type" value="Genomic_DNA"/>
</dbReference>
<evidence type="ECO:0000313" key="5">
    <source>
        <dbReference type="Proteomes" id="UP000007148"/>
    </source>
</evidence>
<evidence type="ECO:0000256" key="2">
    <source>
        <dbReference type="ARBA" id="ARBA00023002"/>
    </source>
</evidence>
<protein>
    <submittedName>
        <fullName evidence="4">Probable 3-hydroxyacyl-CoA dehydrogenase</fullName>
    </submittedName>
</protein>
<dbReference type="SUPFAM" id="SSF51735">
    <property type="entry name" value="NAD(P)-binding Rossmann-fold domains"/>
    <property type="match status" value="1"/>
</dbReference>
<dbReference type="PROSITE" id="PS00061">
    <property type="entry name" value="ADH_SHORT"/>
    <property type="match status" value="1"/>
</dbReference>
<dbReference type="OMA" id="RHIFEND"/>
<keyword evidence="1" id="KW-0521">NADP</keyword>
<keyword evidence="5" id="KW-1185">Reference proteome</keyword>
<evidence type="ECO:0000256" key="1">
    <source>
        <dbReference type="ARBA" id="ARBA00022857"/>
    </source>
</evidence>
<dbReference type="OrthoDB" id="1274115at2759"/>
<dbReference type="AlphaFoldDB" id="G4T7A7"/>
<accession>G4T7A7</accession>
<evidence type="ECO:0000313" key="4">
    <source>
        <dbReference type="EMBL" id="CCA67146.1"/>
    </source>
</evidence>
<comment type="caution">
    <text evidence="4">The sequence shown here is derived from an EMBL/GenBank/DDBJ whole genome shotgun (WGS) entry which is preliminary data.</text>
</comment>
<dbReference type="InterPro" id="IPR002347">
    <property type="entry name" value="SDR_fam"/>
</dbReference>
<organism evidence="4 5">
    <name type="scientific">Serendipita indica (strain DSM 11827)</name>
    <name type="common">Root endophyte fungus</name>
    <name type="synonym">Piriformospora indica</name>
    <dbReference type="NCBI Taxonomy" id="1109443"/>
    <lineage>
        <taxon>Eukaryota</taxon>
        <taxon>Fungi</taxon>
        <taxon>Dikarya</taxon>
        <taxon>Basidiomycota</taxon>
        <taxon>Agaricomycotina</taxon>
        <taxon>Agaricomycetes</taxon>
        <taxon>Sebacinales</taxon>
        <taxon>Serendipitaceae</taxon>
        <taxon>Serendipita</taxon>
    </lineage>
</organism>
<dbReference type="eggNOG" id="KOG1199">
    <property type="taxonomic scope" value="Eukaryota"/>
</dbReference>
<gene>
    <name evidence="4" type="ORF">PIIN_00979</name>
</gene>
<dbReference type="InterPro" id="IPR020904">
    <property type="entry name" value="Sc_DH/Rdtase_CS"/>
</dbReference>